<sequence length="227" mass="25577">MAQKRIVPITSRGGGIVVKDFLLGKKEQNVYVRAIDEIISLCIKYNSVISIGTTFRPANIIDSLDEAQILEIEKQQYWAKYITERGVRVLIEMPGHMPPKKIEVLNHILENNDYPIMPLGPVVTDVGIGMDHITSSIGLTLMGLKNNVQIIAAMTSEEHTGKIPSIDSTREAVKIARLVAHIIDMSRFEDYTKDYEYAIKRKTSCVIGHEESGCERCGRWCPLRMTF</sequence>
<evidence type="ECO:0000256" key="3">
    <source>
        <dbReference type="ARBA" id="ARBA00022691"/>
    </source>
</evidence>
<keyword evidence="3" id="KW-0949">S-adenosyl-L-methionine</keyword>
<evidence type="ECO:0000313" key="10">
    <source>
        <dbReference type="Proteomes" id="UP000095495"/>
    </source>
</evidence>
<keyword evidence="2" id="KW-0004">4Fe-4S</keyword>
<dbReference type="GO" id="GO:0070284">
    <property type="term" value="F:phosphomethylpyrimidine synthase activity"/>
    <property type="evidence" value="ECO:0007669"/>
    <property type="project" value="UniProtKB-EC"/>
</dbReference>
<dbReference type="EMBL" id="CYXV01000012">
    <property type="protein sequence ID" value="CUN09748.1"/>
    <property type="molecule type" value="Genomic_DNA"/>
</dbReference>
<name>A0A173U8B2_9FIRM</name>
<dbReference type="Pfam" id="PF01964">
    <property type="entry name" value="ThiC_Rad_SAM"/>
    <property type="match status" value="1"/>
</dbReference>
<dbReference type="GO" id="GO:0051539">
    <property type="term" value="F:4 iron, 4 sulfur cluster binding"/>
    <property type="evidence" value="ECO:0007669"/>
    <property type="project" value="UniProtKB-KW"/>
</dbReference>
<dbReference type="EC" id="4.1.99.17" evidence="9"/>
<keyword evidence="8 9" id="KW-0456">Lyase</keyword>
<organism evidence="9 10">
    <name type="scientific">Roseburia faecis</name>
    <dbReference type="NCBI Taxonomy" id="301302"/>
    <lineage>
        <taxon>Bacteria</taxon>
        <taxon>Bacillati</taxon>
        <taxon>Bacillota</taxon>
        <taxon>Clostridia</taxon>
        <taxon>Lachnospirales</taxon>
        <taxon>Lachnospiraceae</taxon>
        <taxon>Roseburia</taxon>
    </lineage>
</organism>
<keyword evidence="7" id="KW-0411">Iron-sulfur</keyword>
<keyword evidence="4" id="KW-0479">Metal-binding</keyword>
<evidence type="ECO:0000256" key="1">
    <source>
        <dbReference type="ARBA" id="ARBA00001966"/>
    </source>
</evidence>
<evidence type="ECO:0000256" key="2">
    <source>
        <dbReference type="ARBA" id="ARBA00022485"/>
    </source>
</evidence>
<keyword evidence="6" id="KW-0408">Iron</keyword>
<gene>
    <name evidence="9" type="primary">thiC_2</name>
    <name evidence="9" type="ORF">ERS852420_02689</name>
</gene>
<dbReference type="InterPro" id="IPR002817">
    <property type="entry name" value="ThiC/BzaA/B"/>
</dbReference>
<accession>A0A173U8B2</accession>
<evidence type="ECO:0000256" key="8">
    <source>
        <dbReference type="ARBA" id="ARBA00023239"/>
    </source>
</evidence>
<evidence type="ECO:0000256" key="7">
    <source>
        <dbReference type="ARBA" id="ARBA00023014"/>
    </source>
</evidence>
<evidence type="ECO:0000256" key="4">
    <source>
        <dbReference type="ARBA" id="ARBA00022723"/>
    </source>
</evidence>
<reference evidence="9 10" key="1">
    <citation type="submission" date="2015-09" db="EMBL/GenBank/DDBJ databases">
        <authorList>
            <consortium name="Pathogen Informatics"/>
        </authorList>
    </citation>
    <scope>NUCLEOTIDE SEQUENCE [LARGE SCALE GENOMIC DNA]</scope>
    <source>
        <strain evidence="9 10">2789STDY5608863</strain>
    </source>
</reference>
<dbReference type="InterPro" id="IPR038521">
    <property type="entry name" value="ThiC/Bza_core_dom"/>
</dbReference>
<dbReference type="GO" id="GO:0009228">
    <property type="term" value="P:thiamine biosynthetic process"/>
    <property type="evidence" value="ECO:0007669"/>
    <property type="project" value="InterPro"/>
</dbReference>
<dbReference type="PANTHER" id="PTHR30557:SF1">
    <property type="entry name" value="PHOSPHOMETHYLPYRIMIDINE SYNTHASE, CHLOROPLASTIC"/>
    <property type="match status" value="1"/>
</dbReference>
<dbReference type="Proteomes" id="UP000095495">
    <property type="component" value="Unassembled WGS sequence"/>
</dbReference>
<proteinExistence type="predicted"/>
<dbReference type="GO" id="GO:0046872">
    <property type="term" value="F:metal ion binding"/>
    <property type="evidence" value="ECO:0007669"/>
    <property type="project" value="UniProtKB-KW"/>
</dbReference>
<evidence type="ECO:0000256" key="5">
    <source>
        <dbReference type="ARBA" id="ARBA00022833"/>
    </source>
</evidence>
<keyword evidence="5" id="KW-0862">Zinc</keyword>
<evidence type="ECO:0000256" key="6">
    <source>
        <dbReference type="ARBA" id="ARBA00023004"/>
    </source>
</evidence>
<dbReference type="PANTHER" id="PTHR30557">
    <property type="entry name" value="THIAMINE BIOSYNTHESIS PROTEIN THIC"/>
    <property type="match status" value="1"/>
</dbReference>
<protein>
    <submittedName>
        <fullName evidence="9">Phosphomethylpyrimidine synthase</fullName>
        <ecNumber evidence="9">4.1.99.17</ecNumber>
    </submittedName>
</protein>
<dbReference type="AlphaFoldDB" id="A0A173U8B2"/>
<dbReference type="Gene3D" id="3.20.20.540">
    <property type="entry name" value="Radical SAM ThiC family, central domain"/>
    <property type="match status" value="1"/>
</dbReference>
<evidence type="ECO:0000313" key="9">
    <source>
        <dbReference type="EMBL" id="CUN09748.1"/>
    </source>
</evidence>
<comment type="cofactor">
    <cofactor evidence="1">
        <name>[4Fe-4S] cluster</name>
        <dbReference type="ChEBI" id="CHEBI:49883"/>
    </cofactor>
</comment>